<dbReference type="GO" id="GO:0005654">
    <property type="term" value="C:nucleoplasm"/>
    <property type="evidence" value="ECO:0007669"/>
    <property type="project" value="Ensembl"/>
</dbReference>
<feature type="domain" description="MBD" evidence="2">
    <location>
        <begin position="11"/>
        <end position="81"/>
    </location>
</feature>
<organism evidence="3 4">
    <name type="scientific">Podarcis muralis</name>
    <name type="common">Wall lizard</name>
    <name type="synonym">Lacerta muralis</name>
    <dbReference type="NCBI Taxonomy" id="64176"/>
    <lineage>
        <taxon>Eukaryota</taxon>
        <taxon>Metazoa</taxon>
        <taxon>Chordata</taxon>
        <taxon>Craniata</taxon>
        <taxon>Vertebrata</taxon>
        <taxon>Euteleostomi</taxon>
        <taxon>Lepidosauria</taxon>
        <taxon>Squamata</taxon>
        <taxon>Bifurcata</taxon>
        <taxon>Unidentata</taxon>
        <taxon>Episquamata</taxon>
        <taxon>Laterata</taxon>
        <taxon>Lacertibaenia</taxon>
        <taxon>Lacertidae</taxon>
        <taxon>Podarcis</taxon>
    </lineage>
</organism>
<dbReference type="OMA" id="PFHCSDA"/>
<feature type="region of interest" description="Disordered" evidence="1">
    <location>
        <begin position="520"/>
        <end position="578"/>
    </location>
</feature>
<dbReference type="GO" id="GO:0003677">
    <property type="term" value="F:DNA binding"/>
    <property type="evidence" value="ECO:0007669"/>
    <property type="project" value="InterPro"/>
</dbReference>
<dbReference type="AlphaFoldDB" id="A0A670K0Z3"/>
<dbReference type="GeneTree" id="ENSGT00530000064137"/>
<reference evidence="3 4" key="1">
    <citation type="journal article" date="2019" name="Proc. Natl. Acad. Sci. U.S.A.">
        <title>Regulatory changes in pterin and carotenoid genes underlie balanced color polymorphisms in the wall lizard.</title>
        <authorList>
            <person name="Andrade P."/>
            <person name="Pinho C."/>
            <person name="Perez I de Lanuza G."/>
            <person name="Afonso S."/>
            <person name="Brejcha J."/>
            <person name="Rubin C.J."/>
            <person name="Wallerman O."/>
            <person name="Pereira P."/>
            <person name="Sabatino S.J."/>
            <person name="Bellati A."/>
            <person name="Pellitteri-Rosa D."/>
            <person name="Bosakova Z."/>
            <person name="Bunikis I."/>
            <person name="Carretero M.A."/>
            <person name="Feiner N."/>
            <person name="Marsik P."/>
            <person name="Pauperio F."/>
            <person name="Salvi D."/>
            <person name="Soler L."/>
            <person name="While G.M."/>
            <person name="Uller T."/>
            <person name="Font E."/>
            <person name="Andersson L."/>
            <person name="Carneiro M."/>
        </authorList>
    </citation>
    <scope>NUCLEOTIDE SEQUENCE</scope>
</reference>
<name>A0A670K0Z3_PODMU</name>
<dbReference type="GO" id="GO:0010369">
    <property type="term" value="C:chromocenter"/>
    <property type="evidence" value="ECO:0007669"/>
    <property type="project" value="Ensembl"/>
</dbReference>
<feature type="compositionally biased region" description="Low complexity" evidence="1">
    <location>
        <begin position="293"/>
        <end position="305"/>
    </location>
</feature>
<dbReference type="PROSITE" id="PS50982">
    <property type="entry name" value="MBD"/>
    <property type="match status" value="1"/>
</dbReference>
<feature type="compositionally biased region" description="Polar residues" evidence="1">
    <location>
        <begin position="267"/>
        <end position="288"/>
    </location>
</feature>
<evidence type="ECO:0000259" key="2">
    <source>
        <dbReference type="PROSITE" id="PS50982"/>
    </source>
</evidence>
<evidence type="ECO:0000313" key="3">
    <source>
        <dbReference type="Ensembl" id="ENSPMRP00000028647.1"/>
    </source>
</evidence>
<proteinExistence type="predicted"/>
<feature type="region of interest" description="Disordered" evidence="1">
    <location>
        <begin position="844"/>
        <end position="1049"/>
    </location>
</feature>
<feature type="region of interest" description="Disordered" evidence="1">
    <location>
        <begin position="422"/>
        <end position="506"/>
    </location>
</feature>
<feature type="region of interest" description="Disordered" evidence="1">
    <location>
        <begin position="116"/>
        <end position="158"/>
    </location>
</feature>
<dbReference type="GO" id="GO:0003682">
    <property type="term" value="F:chromatin binding"/>
    <property type="evidence" value="ECO:0007669"/>
    <property type="project" value="Ensembl"/>
</dbReference>
<dbReference type="InterPro" id="IPR001739">
    <property type="entry name" value="Methyl_CpG_DNA-bd"/>
</dbReference>
<dbReference type="SMART" id="SM00391">
    <property type="entry name" value="MBD"/>
    <property type="match status" value="1"/>
</dbReference>
<dbReference type="Proteomes" id="UP000472272">
    <property type="component" value="Chromosome 2"/>
</dbReference>
<evidence type="ECO:0000256" key="1">
    <source>
        <dbReference type="SAM" id="MobiDB-lite"/>
    </source>
</evidence>
<feature type="compositionally biased region" description="Basic residues" evidence="1">
    <location>
        <begin position="1004"/>
        <end position="1015"/>
    </location>
</feature>
<dbReference type="Ensembl" id="ENSPMRT00000030388.1">
    <property type="protein sequence ID" value="ENSPMRP00000028647.1"/>
    <property type="gene ID" value="ENSPMRG00000018509.1"/>
</dbReference>
<feature type="compositionally biased region" description="Polar residues" evidence="1">
    <location>
        <begin position="329"/>
        <end position="339"/>
    </location>
</feature>
<feature type="compositionally biased region" description="Polar residues" evidence="1">
    <location>
        <begin position="132"/>
        <end position="158"/>
    </location>
</feature>
<sequence length="1086" mass="111027">MNGGDDCSVVDRGGRLAVTPVPVGWQRMVEEGGVRYISPSGTSLASLEQTRAYLLADGTCKCGLECPLNMHKVFNFDPAAMVTGSEGSKGDEDMTKLCNHRRKIVAMATLYRSMESHGPLSLPHLGPGPSLTQLPHPTTPGPSSRPQQMLPSKASTTLAKGPELYQQCPSDRYGNTWSSPSSTFPRHHNTLFGDVFPGRLPAATNGNTRPSFPTELSAVGGPFLPSKALPDTLSRPYPSSCLLFPPPDEAASSQEGGPWSSRPVPLGSQTSTTGSPAPTTLSSISSPAGSAEPSPQRSRHSSASSEQGLSGHRPAARPPGLDAAAPANALTNQSSNNLPSVPLGVAPEGKGPPSLLLLHPQGPGSFPASSLLSAAAKAQLASRGRPDELAASTLPSRLLLSMVGGRAPRRQRRSPTVLRLLKDSHSAGQAGGLAHPEETPTRHPRPRDQLPAGEAKNGPPSSGAPAQPLSSLLSLLAPPVSSLAAPGLPPVPPTPAGDSPLPSFQDFNSQLLSLFGQLASASSEQISGSPPQPKPPASPLGSHGTPGASSASPLTPKAPPAASPVPTSAMEGGGLGCPVASGPDPFPFLAQEQALPFGNALPPGLLPLGSFPFSLTLGPETPLPPLNLQGDPEGQPLLPLVLPSLDLLHQPSGLLASLLGLPEATCEVEREAAATEPLLEPFSGLHETLQPLLFPALSTSPAVLALNSALLATSLGPSDPGPGPPQTGLAGTPVAPTSTSATSTTTEGAPSTSGRLHPLMPQLVNPLLSTTLLGDLSGLNPGSGPSLIGNPLLQAQQPLLPPSLQGPLGLQLFQGQLPLLAASNPLACLLQSLQLSSGFGIPEKSVQPSEAPAPALASGAPAAETEPGHNTALPPPCTDAAPTSALEPPRALEPARQGQQEAPLGQEASSSRSPLKRPRRGTEDLNGDSGSSLSRGPERGGKSGRRGGGRGRGRRHFNGQLPDLGAGHPSHPAWRCNGEMVASSAESQAGPFAVQEIKGPPGRRPARRGRRRKSSGARPSARPEATRIRGPSADPGPSPLVSATPPHPNATSFRVVGTNLPCSKTAFSLLPCAWTPHTAQHLAGKG</sequence>
<evidence type="ECO:0000313" key="4">
    <source>
        <dbReference type="Proteomes" id="UP000472272"/>
    </source>
</evidence>
<reference evidence="3" key="3">
    <citation type="submission" date="2025-09" db="UniProtKB">
        <authorList>
            <consortium name="Ensembl"/>
        </authorList>
    </citation>
    <scope>IDENTIFICATION</scope>
</reference>
<feature type="region of interest" description="Disordered" evidence="1">
    <location>
        <begin position="239"/>
        <end position="370"/>
    </location>
</feature>
<accession>A0A670K0Z3</accession>
<feature type="compositionally biased region" description="Low complexity" evidence="1">
    <location>
        <begin position="458"/>
        <end position="486"/>
    </location>
</feature>
<keyword evidence="4" id="KW-1185">Reference proteome</keyword>
<gene>
    <name evidence="3" type="primary">MBD6</name>
</gene>
<dbReference type="PANTHER" id="PTHR16112:SF17">
    <property type="entry name" value="METHYL-CPG-BINDING DOMAIN PROTEIN 6"/>
    <property type="match status" value="1"/>
</dbReference>
<protein>
    <submittedName>
        <fullName evidence="3">Methyl-CpG binding domain protein 6</fullName>
    </submittedName>
</protein>
<feature type="compositionally biased region" description="Low complexity" evidence="1">
    <location>
        <begin position="730"/>
        <end position="754"/>
    </location>
</feature>
<feature type="compositionally biased region" description="Low complexity" evidence="1">
    <location>
        <begin position="116"/>
        <end position="131"/>
    </location>
</feature>
<dbReference type="GO" id="GO:0001650">
    <property type="term" value="C:fibrillar center"/>
    <property type="evidence" value="ECO:0007669"/>
    <property type="project" value="Ensembl"/>
</dbReference>
<feature type="region of interest" description="Disordered" evidence="1">
    <location>
        <begin position="715"/>
        <end position="757"/>
    </location>
</feature>
<feature type="compositionally biased region" description="Low complexity" evidence="1">
    <location>
        <begin position="848"/>
        <end position="864"/>
    </location>
</feature>
<dbReference type="PANTHER" id="PTHR16112">
    <property type="entry name" value="METHYL-CPG BINDING PROTEIN, DROSOPHILA"/>
    <property type="match status" value="1"/>
</dbReference>
<feature type="compositionally biased region" description="Basic residues" evidence="1">
    <location>
        <begin position="942"/>
        <end position="957"/>
    </location>
</feature>
<reference evidence="3" key="2">
    <citation type="submission" date="2025-08" db="UniProtKB">
        <authorList>
            <consortium name="Ensembl"/>
        </authorList>
    </citation>
    <scope>IDENTIFICATION</scope>
</reference>